<sequence>MAISGPLFIVCILSISLTNPNPTVDFFRRLMGRVHGYQTPPTSGQLSEGNADPDSESTQAKPLFELPSWTFHFNFPFYNSRPAFPPPPQFPPDNNIQENGALPEYYYGDGDAEGNSLSAMTENPPTTIITVTPALMTTTQNEHTTVHVFDHGTSLETTHPDLSHHQSDATSQEYMHTTKMPKVLEESTTHTIVTSHETTHQTTNFIQSTSDATTLHDSSSTIHEINTHTSTSHEVTQHTPPSVETTYFIPSTNTETTQHTSSTGYYTTDHTSTNNPPINLESHSTSPSSSPESLTQSTSPGTIYTTSVTSQDSTLYDPSTSNKTTYQVTTISPVQDTSSTNHETHNPETSYGTTDFMFSTTHDVTFHPPSSYATTPVTTSQESTHYTPSTSHEPTYHYSSTNYESTPTIYDSTSFSPSISYSSTNHESTSTNMAPNNPSTSHSSISHESTSDNPLTIYSSISHETTSDNPSTSYKPTEEISSISRETTHYMPTSSETSHITPTNYETTHYPLTSSETTTSSTNHELTTYDISTKNHEEFMNYTQPDPSTQMPITTTSNATDSGPTHGTSEVTHMPSIKTTHDSTLEVKSHVNDTTTSYSTGLTNGETTLPVEHISTTHPSTRDESIQTTEGTHSSAQTQPTSSPESLGTTTKSLIDQNDHTANLTSFPGVTASVHSEETSTNGQPNISRPAFAIGSTTIVNTNENTHEMETTVKSSTLFDATGAEDAAHTTLTVNPNMNETSTIAISSLSTIANGHLLATTEISPREMNESLTHFSRSDVTPTQTTTSAALTESFGSHTQAVSESRVTTGGSNDVFTSSSSSQSSINAVSSHPTDDYSATHSNIYSTTESTGHVISITITNNNIQEESTASLHTNSFMEKVTAPSFPSTTENPTTSNNSTISGSDISMATATSTELLIPSTTESSRDALSPNKHQPNQNSEGHSSDTTKSENMGSDNDGSTFSREGMTTGTTELPAFPTREMKPDHESTINGPKPKPTMNKKDSAEDNEKGTTHSGVEGANFRVENPETSLLETDSSPKIGQRRILQDGNQIERPK</sequence>
<keyword evidence="2" id="KW-0732">Signal</keyword>
<feature type="compositionally biased region" description="Polar residues" evidence="1">
    <location>
        <begin position="592"/>
        <end position="607"/>
    </location>
</feature>
<dbReference type="STRING" id="158441.A0A226ELH3"/>
<feature type="compositionally biased region" description="Low complexity" evidence="1">
    <location>
        <begin position="439"/>
        <end position="448"/>
    </location>
</feature>
<feature type="compositionally biased region" description="Low complexity" evidence="1">
    <location>
        <begin position="884"/>
        <end position="902"/>
    </location>
</feature>
<feature type="compositionally biased region" description="Polar residues" evidence="1">
    <location>
        <begin position="932"/>
        <end position="942"/>
    </location>
</feature>
<feature type="region of interest" description="Disordered" evidence="1">
    <location>
        <begin position="557"/>
        <end position="651"/>
    </location>
</feature>
<feature type="compositionally biased region" description="Low complexity" evidence="1">
    <location>
        <begin position="282"/>
        <end position="300"/>
    </location>
</feature>
<evidence type="ECO:0000313" key="3">
    <source>
        <dbReference type="EMBL" id="OXA58533.1"/>
    </source>
</evidence>
<feature type="compositionally biased region" description="Low complexity" evidence="1">
    <location>
        <begin position="818"/>
        <end position="831"/>
    </location>
</feature>
<reference evidence="3 4" key="1">
    <citation type="submission" date="2015-12" db="EMBL/GenBank/DDBJ databases">
        <title>The genome of Folsomia candida.</title>
        <authorList>
            <person name="Faddeeva A."/>
            <person name="Derks M.F."/>
            <person name="Anvar Y."/>
            <person name="Smit S."/>
            <person name="Van Straalen N."/>
            <person name="Roelofs D."/>
        </authorList>
    </citation>
    <scope>NUCLEOTIDE SEQUENCE [LARGE SCALE GENOMIC DNA]</scope>
    <source>
        <strain evidence="3 4">VU population</strain>
        <tissue evidence="3">Whole body</tissue>
    </source>
</reference>
<feature type="region of interest" description="Disordered" evidence="1">
    <location>
        <begin position="331"/>
        <end position="350"/>
    </location>
</feature>
<evidence type="ECO:0000256" key="1">
    <source>
        <dbReference type="SAM" id="MobiDB-lite"/>
    </source>
</evidence>
<feature type="compositionally biased region" description="Polar residues" evidence="1">
    <location>
        <begin position="371"/>
        <end position="400"/>
    </location>
</feature>
<feature type="compositionally biased region" description="Polar residues" evidence="1">
    <location>
        <begin position="39"/>
        <end position="48"/>
    </location>
</feature>
<dbReference type="Proteomes" id="UP000198287">
    <property type="component" value="Unassembled WGS sequence"/>
</dbReference>
<evidence type="ECO:0000313" key="4">
    <source>
        <dbReference type="Proteomes" id="UP000198287"/>
    </source>
</evidence>
<feature type="compositionally biased region" description="Polar residues" evidence="1">
    <location>
        <begin position="452"/>
        <end position="508"/>
    </location>
</feature>
<feature type="signal peptide" evidence="2">
    <location>
        <begin position="1"/>
        <end position="18"/>
    </location>
</feature>
<dbReference type="EMBL" id="LNIX01000003">
    <property type="protein sequence ID" value="OXA58533.1"/>
    <property type="molecule type" value="Genomic_DNA"/>
</dbReference>
<feature type="compositionally biased region" description="Basic and acidic residues" evidence="1">
    <location>
        <begin position="579"/>
        <end position="591"/>
    </location>
</feature>
<feature type="region of interest" description="Disordered" evidence="1">
    <location>
        <begin position="38"/>
        <end position="58"/>
    </location>
</feature>
<feature type="compositionally biased region" description="Low complexity" evidence="1">
    <location>
        <begin position="251"/>
        <end position="263"/>
    </location>
</feature>
<feature type="compositionally biased region" description="Polar residues" evidence="1">
    <location>
        <begin position="950"/>
        <end position="972"/>
    </location>
</feature>
<comment type="caution">
    <text evidence="3">The sequence shown here is derived from an EMBL/GenBank/DDBJ whole genome shotgun (WGS) entry which is preliminary data.</text>
</comment>
<feature type="compositionally biased region" description="Low complexity" evidence="1">
    <location>
        <begin position="778"/>
        <end position="794"/>
    </location>
</feature>
<proteinExistence type="predicted"/>
<feature type="region of interest" description="Disordered" evidence="1">
    <location>
        <begin position="251"/>
        <end position="326"/>
    </location>
</feature>
<feature type="compositionally biased region" description="Polar residues" evidence="1">
    <location>
        <begin position="424"/>
        <end position="438"/>
    </location>
</feature>
<feature type="region of interest" description="Disordered" evidence="1">
    <location>
        <begin position="673"/>
        <end position="692"/>
    </location>
</feature>
<dbReference type="OMA" id="HTTTHIQ"/>
<feature type="compositionally biased region" description="Polar residues" evidence="1">
    <location>
        <begin position="1027"/>
        <end position="1039"/>
    </location>
</feature>
<name>A0A226ELH3_FOLCA</name>
<accession>A0A226ELH3</accession>
<evidence type="ECO:0000256" key="2">
    <source>
        <dbReference type="SAM" id="SignalP"/>
    </source>
</evidence>
<feature type="region of interest" description="Disordered" evidence="1">
    <location>
        <begin position="775"/>
        <end position="842"/>
    </location>
</feature>
<keyword evidence="4" id="KW-1185">Reference proteome</keyword>
<feature type="region of interest" description="Disordered" evidence="1">
    <location>
        <begin position="417"/>
        <end position="508"/>
    </location>
</feature>
<feature type="compositionally biased region" description="Polar residues" evidence="1">
    <location>
        <begin position="301"/>
        <end position="326"/>
    </location>
</feature>
<organism evidence="3 4">
    <name type="scientific">Folsomia candida</name>
    <name type="common">Springtail</name>
    <dbReference type="NCBI Taxonomy" id="158441"/>
    <lineage>
        <taxon>Eukaryota</taxon>
        <taxon>Metazoa</taxon>
        <taxon>Ecdysozoa</taxon>
        <taxon>Arthropoda</taxon>
        <taxon>Hexapoda</taxon>
        <taxon>Collembola</taxon>
        <taxon>Entomobryomorpha</taxon>
        <taxon>Isotomoidea</taxon>
        <taxon>Isotomidae</taxon>
        <taxon>Proisotominae</taxon>
        <taxon>Folsomia</taxon>
    </lineage>
</organism>
<feature type="region of interest" description="Disordered" evidence="1">
    <location>
        <begin position="370"/>
        <end position="400"/>
    </location>
</feature>
<feature type="compositionally biased region" description="Polar residues" evidence="1">
    <location>
        <begin position="264"/>
        <end position="277"/>
    </location>
</feature>
<feature type="region of interest" description="Disordered" evidence="1">
    <location>
        <begin position="883"/>
        <end position="905"/>
    </location>
</feature>
<feature type="compositionally biased region" description="Polar residues" evidence="1">
    <location>
        <begin position="557"/>
        <end position="571"/>
    </location>
</feature>
<gene>
    <name evidence="3" type="ORF">Fcan01_07399</name>
</gene>
<feature type="compositionally biased region" description="Basic and acidic residues" evidence="1">
    <location>
        <begin position="1000"/>
        <end position="1012"/>
    </location>
</feature>
<feature type="region of interest" description="Disordered" evidence="1">
    <location>
        <begin position="921"/>
        <end position="1056"/>
    </location>
</feature>
<feature type="compositionally biased region" description="Polar residues" evidence="1">
    <location>
        <begin position="626"/>
        <end position="651"/>
    </location>
</feature>
<dbReference type="AlphaFoldDB" id="A0A226ELH3"/>
<feature type="chain" id="PRO_5012217741" evidence="2">
    <location>
        <begin position="19"/>
        <end position="1056"/>
    </location>
</feature>
<feature type="compositionally biased region" description="Polar residues" evidence="1">
    <location>
        <begin position="795"/>
        <end position="817"/>
    </location>
</feature>
<protein>
    <submittedName>
        <fullName evidence="3">Uncharacterized protein</fullName>
    </submittedName>
</protein>